<dbReference type="AlphaFoldDB" id="A0A926DZL7"/>
<organism evidence="2 3">
    <name type="scientific">Ligaoa zhengdingensis</name>
    <dbReference type="NCBI Taxonomy" id="2763658"/>
    <lineage>
        <taxon>Bacteria</taxon>
        <taxon>Bacillati</taxon>
        <taxon>Bacillota</taxon>
        <taxon>Clostridia</taxon>
        <taxon>Eubacteriales</taxon>
        <taxon>Oscillospiraceae</taxon>
        <taxon>Ligaoa</taxon>
    </lineage>
</organism>
<dbReference type="Proteomes" id="UP000653127">
    <property type="component" value="Unassembled WGS sequence"/>
</dbReference>
<evidence type="ECO:0000313" key="2">
    <source>
        <dbReference type="EMBL" id="MBC8546489.1"/>
    </source>
</evidence>
<feature type="transmembrane region" description="Helical" evidence="1">
    <location>
        <begin position="6"/>
        <end position="28"/>
    </location>
</feature>
<proteinExistence type="predicted"/>
<name>A0A926DZL7_9FIRM</name>
<comment type="caution">
    <text evidence="2">The sequence shown here is derived from an EMBL/GenBank/DDBJ whole genome shotgun (WGS) entry which is preliminary data.</text>
</comment>
<reference evidence="2" key="1">
    <citation type="submission" date="2020-08" db="EMBL/GenBank/DDBJ databases">
        <title>Genome public.</title>
        <authorList>
            <person name="Liu C."/>
            <person name="Sun Q."/>
        </authorList>
    </citation>
    <scope>NUCLEOTIDE SEQUENCE</scope>
    <source>
        <strain evidence="2">NSJ-31</strain>
    </source>
</reference>
<sequence>MTEVDIVLNWLTIIAFCLSTYTFIFQLISHRKKIEIQLCHMFEWGNPQTIYVAYLEIINKSRLPISITRISMEQNGKLLSFEQLPQEIVSGTRGNGEPYTAFSEPFPISLQGLDAKSGLFLAIPKNHDFAVAPHSAIKLHIATNRGKLQSKVEVSGFSDHLKLL</sequence>
<protein>
    <submittedName>
        <fullName evidence="2">Uncharacterized protein</fullName>
    </submittedName>
</protein>
<gene>
    <name evidence="2" type="ORF">H8711_06015</name>
</gene>
<keyword evidence="3" id="KW-1185">Reference proteome</keyword>
<keyword evidence="1" id="KW-0812">Transmembrane</keyword>
<dbReference type="EMBL" id="JACRST010000006">
    <property type="protein sequence ID" value="MBC8546489.1"/>
    <property type="molecule type" value="Genomic_DNA"/>
</dbReference>
<keyword evidence="1" id="KW-0472">Membrane</keyword>
<evidence type="ECO:0000313" key="3">
    <source>
        <dbReference type="Proteomes" id="UP000653127"/>
    </source>
</evidence>
<evidence type="ECO:0000256" key="1">
    <source>
        <dbReference type="SAM" id="Phobius"/>
    </source>
</evidence>
<dbReference type="RefSeq" id="WP_249282568.1">
    <property type="nucleotide sequence ID" value="NZ_JACRST010000006.1"/>
</dbReference>
<keyword evidence="1" id="KW-1133">Transmembrane helix</keyword>
<accession>A0A926DZL7</accession>